<dbReference type="Pfam" id="PF01485">
    <property type="entry name" value="IBR"/>
    <property type="match status" value="2"/>
</dbReference>
<keyword evidence="12" id="KW-1185">Reference proteome</keyword>
<comment type="catalytic activity">
    <reaction evidence="1">
        <text>[E2 ubiquitin-conjugating enzyme]-S-ubiquitinyl-L-cysteine + [acceptor protein]-L-lysine = [E2 ubiquitin-conjugating enzyme]-L-cysteine + [acceptor protein]-N(6)-ubiquitinyl-L-lysine.</text>
        <dbReference type="EC" id="2.3.2.31"/>
    </reaction>
</comment>
<dbReference type="GO" id="GO:0016567">
    <property type="term" value="P:protein ubiquitination"/>
    <property type="evidence" value="ECO:0007669"/>
    <property type="project" value="InterPro"/>
</dbReference>
<evidence type="ECO:0000256" key="8">
    <source>
        <dbReference type="ARBA" id="ARBA00022833"/>
    </source>
</evidence>
<keyword evidence="8" id="KW-0862">Zinc</keyword>
<gene>
    <name evidence="11" type="ORF">DL764_009449</name>
</gene>
<dbReference type="CDD" id="cd20335">
    <property type="entry name" value="BRcat_RBR"/>
    <property type="match status" value="1"/>
</dbReference>
<dbReference type="Gene3D" id="1.20.120.1750">
    <property type="match status" value="1"/>
</dbReference>
<dbReference type="GO" id="GO:0061630">
    <property type="term" value="F:ubiquitin protein ligase activity"/>
    <property type="evidence" value="ECO:0007669"/>
    <property type="project" value="UniProtKB-EC"/>
</dbReference>
<feature type="domain" description="RING-type" evidence="10">
    <location>
        <begin position="215"/>
        <end position="425"/>
    </location>
</feature>
<keyword evidence="3" id="KW-0808">Transferase</keyword>
<proteinExistence type="predicted"/>
<dbReference type="PANTHER" id="PTHR11685">
    <property type="entry name" value="RBR FAMILY RING FINGER AND IBR DOMAIN-CONTAINING"/>
    <property type="match status" value="1"/>
</dbReference>
<evidence type="ECO:0000313" key="11">
    <source>
        <dbReference type="EMBL" id="RYO83478.1"/>
    </source>
</evidence>
<name>A0A4Q4SX06_9PEZI</name>
<evidence type="ECO:0000256" key="2">
    <source>
        <dbReference type="ARBA" id="ARBA00012251"/>
    </source>
</evidence>
<dbReference type="OrthoDB" id="9977870at2759"/>
<keyword evidence="6" id="KW-0863">Zinc-finger</keyword>
<keyword evidence="4" id="KW-0479">Metal-binding</keyword>
<dbReference type="InterPro" id="IPR031127">
    <property type="entry name" value="E3_UB_ligase_RBR"/>
</dbReference>
<dbReference type="GO" id="GO:0008270">
    <property type="term" value="F:zinc ion binding"/>
    <property type="evidence" value="ECO:0007669"/>
    <property type="project" value="UniProtKB-KW"/>
</dbReference>
<dbReference type="EMBL" id="QJNU01000896">
    <property type="protein sequence ID" value="RYO83478.1"/>
    <property type="molecule type" value="Genomic_DNA"/>
</dbReference>
<dbReference type="InterPro" id="IPR002867">
    <property type="entry name" value="IBR_dom"/>
</dbReference>
<dbReference type="InterPro" id="IPR044066">
    <property type="entry name" value="TRIAD_supradom"/>
</dbReference>
<protein>
    <recommendedName>
        <fullName evidence="2">RBR-type E3 ubiquitin transferase</fullName>
        <ecNumber evidence="2">2.3.2.31</ecNumber>
    </recommendedName>
</protein>
<feature type="region of interest" description="Disordered" evidence="9">
    <location>
        <begin position="1"/>
        <end position="48"/>
    </location>
</feature>
<evidence type="ECO:0000256" key="9">
    <source>
        <dbReference type="SAM" id="MobiDB-lite"/>
    </source>
</evidence>
<evidence type="ECO:0000256" key="7">
    <source>
        <dbReference type="ARBA" id="ARBA00022786"/>
    </source>
</evidence>
<evidence type="ECO:0000313" key="12">
    <source>
        <dbReference type="Proteomes" id="UP000293360"/>
    </source>
</evidence>
<comment type="caution">
    <text evidence="11">The sequence shown here is derived from an EMBL/GenBank/DDBJ whole genome shotgun (WGS) entry which is preliminary data.</text>
</comment>
<feature type="compositionally biased region" description="Basic and acidic residues" evidence="9">
    <location>
        <begin position="23"/>
        <end position="40"/>
    </location>
</feature>
<evidence type="ECO:0000256" key="6">
    <source>
        <dbReference type="ARBA" id="ARBA00022771"/>
    </source>
</evidence>
<feature type="compositionally biased region" description="Low complexity" evidence="9">
    <location>
        <begin position="1"/>
        <end position="14"/>
    </location>
</feature>
<organism evidence="11 12">
    <name type="scientific">Monosporascus ibericus</name>
    <dbReference type="NCBI Taxonomy" id="155417"/>
    <lineage>
        <taxon>Eukaryota</taxon>
        <taxon>Fungi</taxon>
        <taxon>Dikarya</taxon>
        <taxon>Ascomycota</taxon>
        <taxon>Pezizomycotina</taxon>
        <taxon>Sordariomycetes</taxon>
        <taxon>Xylariomycetidae</taxon>
        <taxon>Xylariales</taxon>
        <taxon>Xylariales incertae sedis</taxon>
        <taxon>Monosporascus</taxon>
    </lineage>
</organism>
<keyword evidence="5" id="KW-0677">Repeat</keyword>
<evidence type="ECO:0000256" key="3">
    <source>
        <dbReference type="ARBA" id="ARBA00022679"/>
    </source>
</evidence>
<dbReference type="EC" id="2.3.2.31" evidence="2"/>
<dbReference type="AlphaFoldDB" id="A0A4Q4SX06"/>
<feature type="region of interest" description="Disordered" evidence="9">
    <location>
        <begin position="434"/>
        <end position="457"/>
    </location>
</feature>
<feature type="region of interest" description="Disordered" evidence="9">
    <location>
        <begin position="169"/>
        <end position="207"/>
    </location>
</feature>
<evidence type="ECO:0000256" key="5">
    <source>
        <dbReference type="ARBA" id="ARBA00022737"/>
    </source>
</evidence>
<dbReference type="STRING" id="155417.A0A4Q4SX06"/>
<sequence length="457" mass="50978">MENSSSVSPSAPSSLDTGTVTEMKIDHSVDMGNNEPHDTTMEGNMIWSPSYVDGDMDIEMDGAAGLSLDEAHPQVATETEAQVIAEESNEAEGRLAERFDHDVENPVQARLDDMDEPSRVLIEQLLNQGRASATLDWGARLDMNPSPNPAVAPVMPPVGTLDVAQQDIMDDDGEDHDGDDIYEHHESDEDDDPNADPDRSTSDFAWVDRRDAATETTTCPACRFEVAPDEIVYLVCGHPWCKDCPNNNLRTSLSSRQSYPPRCCRSTPNGIDLSAIQAYLDEDVLLRFIDVGEEYASKDPTFCFDPKCGAFIPISDSQSQQKTHWITCQRCKKITCTECKGDEGLHPTPERHPDLISKEDRELAEREGWKQCPNRKCRKMIERTEGCDHMKCECGTHFCYQCGRHLDGRDVTEMACNCQGQNPWVNRVEQWQLGANHEGEDAEPDSDSNLDSDSDLD</sequence>
<feature type="compositionally biased region" description="Basic and acidic residues" evidence="9">
    <location>
        <begin position="196"/>
        <end position="207"/>
    </location>
</feature>
<keyword evidence="7" id="KW-0833">Ubl conjugation pathway</keyword>
<dbReference type="Gene3D" id="3.30.40.10">
    <property type="entry name" value="Zinc/RING finger domain, C3HC4 (zinc finger)"/>
    <property type="match status" value="1"/>
</dbReference>
<feature type="compositionally biased region" description="Acidic residues" evidence="9">
    <location>
        <begin position="440"/>
        <end position="457"/>
    </location>
</feature>
<dbReference type="CDD" id="cd22584">
    <property type="entry name" value="Rcat_RBR_unk"/>
    <property type="match status" value="1"/>
</dbReference>
<reference evidence="11 12" key="1">
    <citation type="submission" date="2018-06" db="EMBL/GenBank/DDBJ databases">
        <title>Complete Genomes of Monosporascus.</title>
        <authorList>
            <person name="Robinson A.J."/>
            <person name="Natvig D.O."/>
        </authorList>
    </citation>
    <scope>NUCLEOTIDE SEQUENCE [LARGE SCALE GENOMIC DNA]</scope>
    <source>
        <strain evidence="11 12">CBS 110550</strain>
    </source>
</reference>
<dbReference type="PROSITE" id="PS51873">
    <property type="entry name" value="TRIAD"/>
    <property type="match status" value="1"/>
</dbReference>
<evidence type="ECO:0000256" key="1">
    <source>
        <dbReference type="ARBA" id="ARBA00001798"/>
    </source>
</evidence>
<accession>A0A4Q4SX06</accession>
<evidence type="ECO:0000259" key="10">
    <source>
        <dbReference type="PROSITE" id="PS51873"/>
    </source>
</evidence>
<dbReference type="InterPro" id="IPR013083">
    <property type="entry name" value="Znf_RING/FYVE/PHD"/>
</dbReference>
<dbReference type="Proteomes" id="UP000293360">
    <property type="component" value="Unassembled WGS sequence"/>
</dbReference>
<evidence type="ECO:0000256" key="4">
    <source>
        <dbReference type="ARBA" id="ARBA00022723"/>
    </source>
</evidence>
<feature type="compositionally biased region" description="Acidic residues" evidence="9">
    <location>
        <begin position="169"/>
        <end position="178"/>
    </location>
</feature>
<dbReference type="SUPFAM" id="SSF57850">
    <property type="entry name" value="RING/U-box"/>
    <property type="match status" value="2"/>
</dbReference>